<feature type="non-terminal residue" evidence="2">
    <location>
        <position position="1"/>
    </location>
</feature>
<evidence type="ECO:0000313" key="2">
    <source>
        <dbReference type="EMBL" id="KAJ1120263.1"/>
    </source>
</evidence>
<sequence>SSQASRPQKRTGERSRGSDEPPRKVPKKTKQVSTEAKKDVSHSETLKHLPKK</sequence>
<feature type="region of interest" description="Disordered" evidence="1">
    <location>
        <begin position="1"/>
        <end position="52"/>
    </location>
</feature>
<evidence type="ECO:0000256" key="1">
    <source>
        <dbReference type="SAM" id="MobiDB-lite"/>
    </source>
</evidence>
<reference evidence="2" key="1">
    <citation type="journal article" date="2022" name="bioRxiv">
        <title>Sequencing and chromosome-scale assembly of the giantPleurodeles waltlgenome.</title>
        <authorList>
            <person name="Brown T."/>
            <person name="Elewa A."/>
            <person name="Iarovenko S."/>
            <person name="Subramanian E."/>
            <person name="Araus A.J."/>
            <person name="Petzold A."/>
            <person name="Susuki M."/>
            <person name="Suzuki K.-i.T."/>
            <person name="Hayashi T."/>
            <person name="Toyoda A."/>
            <person name="Oliveira C."/>
            <person name="Osipova E."/>
            <person name="Leigh N.D."/>
            <person name="Simon A."/>
            <person name="Yun M.H."/>
        </authorList>
    </citation>
    <scope>NUCLEOTIDE SEQUENCE</scope>
    <source>
        <strain evidence="2">20211129_DDA</strain>
        <tissue evidence="2">Liver</tissue>
    </source>
</reference>
<dbReference type="EMBL" id="JANPWB010000012">
    <property type="protein sequence ID" value="KAJ1120263.1"/>
    <property type="molecule type" value="Genomic_DNA"/>
</dbReference>
<evidence type="ECO:0000313" key="3">
    <source>
        <dbReference type="Proteomes" id="UP001066276"/>
    </source>
</evidence>
<comment type="caution">
    <text evidence="2">The sequence shown here is derived from an EMBL/GenBank/DDBJ whole genome shotgun (WGS) entry which is preliminary data.</text>
</comment>
<dbReference type="Proteomes" id="UP001066276">
    <property type="component" value="Chromosome 8"/>
</dbReference>
<proteinExistence type="predicted"/>
<feature type="non-terminal residue" evidence="2">
    <location>
        <position position="52"/>
    </location>
</feature>
<organism evidence="2 3">
    <name type="scientific">Pleurodeles waltl</name>
    <name type="common">Iberian ribbed newt</name>
    <dbReference type="NCBI Taxonomy" id="8319"/>
    <lineage>
        <taxon>Eukaryota</taxon>
        <taxon>Metazoa</taxon>
        <taxon>Chordata</taxon>
        <taxon>Craniata</taxon>
        <taxon>Vertebrata</taxon>
        <taxon>Euteleostomi</taxon>
        <taxon>Amphibia</taxon>
        <taxon>Batrachia</taxon>
        <taxon>Caudata</taxon>
        <taxon>Salamandroidea</taxon>
        <taxon>Salamandridae</taxon>
        <taxon>Pleurodelinae</taxon>
        <taxon>Pleurodeles</taxon>
    </lineage>
</organism>
<dbReference type="AlphaFoldDB" id="A0AAV7NW08"/>
<protein>
    <submittedName>
        <fullName evidence="2">Uncharacterized protein</fullName>
    </submittedName>
</protein>
<accession>A0AAV7NW08</accession>
<name>A0AAV7NW08_PLEWA</name>
<keyword evidence="3" id="KW-1185">Reference proteome</keyword>
<feature type="compositionally biased region" description="Basic and acidic residues" evidence="1">
    <location>
        <begin position="10"/>
        <end position="23"/>
    </location>
</feature>
<gene>
    <name evidence="2" type="ORF">NDU88_008437</name>
</gene>
<feature type="compositionally biased region" description="Basic and acidic residues" evidence="1">
    <location>
        <begin position="35"/>
        <end position="52"/>
    </location>
</feature>